<feature type="compositionally biased region" description="Basic and acidic residues" evidence="1">
    <location>
        <begin position="1"/>
        <end position="10"/>
    </location>
</feature>
<keyword evidence="3" id="KW-1185">Reference proteome</keyword>
<evidence type="ECO:0000313" key="3">
    <source>
        <dbReference type="Proteomes" id="UP000199341"/>
    </source>
</evidence>
<reference evidence="2 3" key="1">
    <citation type="submission" date="2016-10" db="EMBL/GenBank/DDBJ databases">
        <authorList>
            <person name="de Groot N.N."/>
        </authorList>
    </citation>
    <scope>NUCLEOTIDE SEQUENCE [LARGE SCALE GENOMIC DNA]</scope>
    <source>
        <strain evidence="2 3">CGMCC 4.2022</strain>
    </source>
</reference>
<dbReference type="InterPro" id="IPR029063">
    <property type="entry name" value="SAM-dependent_MTases_sf"/>
</dbReference>
<sequence length="301" mass="31904">MLDGQRDPRHALPHGVHVDLQPDEPHHMHASRAHPHTVHLDHQPDEPHDMHPHASLAHVHGSSAPPSPGGLLVTVPGRRTAPGEADPWSGGDAYAAALRSGHGPLYLRQGDGRRHPLDVARWCAPPDADDRRVLSACRGAVLDVGCGPGRMVAALAAGGRPALGVDVSAEAVRRTVAAGGRALRRSVFEPLPGEGAWHTVLLLDGNIGIGGDPAALLARARRLVHPRGRLIAESVAPGLPDDLDERFEARFDDGSGPRGEPFPWARVGPGALLRHAAAGGWRFSTSWASGSRRFTVLRPLP</sequence>
<keyword evidence="2" id="KW-0808">Transferase</keyword>
<dbReference type="AlphaFoldDB" id="A0A1H0BFG3"/>
<gene>
    <name evidence="2" type="ORF">SAMN05216259_104166</name>
</gene>
<dbReference type="EMBL" id="FNIE01000004">
    <property type="protein sequence ID" value="SDN44335.1"/>
    <property type="molecule type" value="Genomic_DNA"/>
</dbReference>
<evidence type="ECO:0000256" key="1">
    <source>
        <dbReference type="SAM" id="MobiDB-lite"/>
    </source>
</evidence>
<dbReference type="Pfam" id="PF13489">
    <property type="entry name" value="Methyltransf_23"/>
    <property type="match status" value="1"/>
</dbReference>
<dbReference type="STRING" id="310781.SAMN05216259_104166"/>
<proteinExistence type="predicted"/>
<feature type="compositionally biased region" description="Basic residues" evidence="1">
    <location>
        <begin position="28"/>
        <end position="37"/>
    </location>
</feature>
<dbReference type="RefSeq" id="WP_322987154.1">
    <property type="nucleotide sequence ID" value="NZ_FNIE01000004.1"/>
</dbReference>
<dbReference type="CDD" id="cd02440">
    <property type="entry name" value="AdoMet_MTases"/>
    <property type="match status" value="1"/>
</dbReference>
<protein>
    <submittedName>
        <fullName evidence="2">Methyltransferase domain-containing protein</fullName>
    </submittedName>
</protein>
<feature type="compositionally biased region" description="Basic and acidic residues" evidence="1">
    <location>
        <begin position="38"/>
        <end position="52"/>
    </location>
</feature>
<dbReference type="Proteomes" id="UP000199341">
    <property type="component" value="Unassembled WGS sequence"/>
</dbReference>
<dbReference type="Gene3D" id="3.40.50.150">
    <property type="entry name" value="Vaccinia Virus protein VP39"/>
    <property type="match status" value="1"/>
</dbReference>
<name>A0A1H0BFG3_9ACTN</name>
<organism evidence="2 3">
    <name type="scientific">Actinacidiphila guanduensis</name>
    <dbReference type="NCBI Taxonomy" id="310781"/>
    <lineage>
        <taxon>Bacteria</taxon>
        <taxon>Bacillati</taxon>
        <taxon>Actinomycetota</taxon>
        <taxon>Actinomycetes</taxon>
        <taxon>Kitasatosporales</taxon>
        <taxon>Streptomycetaceae</taxon>
        <taxon>Actinacidiphila</taxon>
    </lineage>
</organism>
<dbReference type="GO" id="GO:0008168">
    <property type="term" value="F:methyltransferase activity"/>
    <property type="evidence" value="ECO:0007669"/>
    <property type="project" value="UniProtKB-KW"/>
</dbReference>
<keyword evidence="2" id="KW-0489">Methyltransferase</keyword>
<feature type="region of interest" description="Disordered" evidence="1">
    <location>
        <begin position="1"/>
        <end position="65"/>
    </location>
</feature>
<dbReference type="SUPFAM" id="SSF53335">
    <property type="entry name" value="S-adenosyl-L-methionine-dependent methyltransferases"/>
    <property type="match status" value="1"/>
</dbReference>
<dbReference type="GO" id="GO:0032259">
    <property type="term" value="P:methylation"/>
    <property type="evidence" value="ECO:0007669"/>
    <property type="project" value="UniProtKB-KW"/>
</dbReference>
<accession>A0A1H0BFG3</accession>
<evidence type="ECO:0000313" key="2">
    <source>
        <dbReference type="EMBL" id="SDN44335.1"/>
    </source>
</evidence>